<dbReference type="PANTHER" id="PTHR39490:SF8">
    <property type="entry name" value="ZINC FINGER FYVE DOMAIN-CONTAINING PROTEIN 21"/>
    <property type="match status" value="1"/>
</dbReference>
<evidence type="ECO:0000313" key="2">
    <source>
        <dbReference type="Proteomes" id="UP000248484"/>
    </source>
</evidence>
<accession>A0A9W2WZT8</accession>
<dbReference type="InterPro" id="IPR011011">
    <property type="entry name" value="Znf_FYVE_PHD"/>
</dbReference>
<name>A0A9W2WZT8_PHYMC</name>
<dbReference type="SUPFAM" id="SSF57903">
    <property type="entry name" value="FYVE/PHD zinc finger"/>
    <property type="match status" value="1"/>
</dbReference>
<keyword evidence="2" id="KW-1185">Reference proteome</keyword>
<dbReference type="AlphaFoldDB" id="A0A9W2WZT8"/>
<reference evidence="3" key="1">
    <citation type="submission" date="2025-08" db="UniProtKB">
        <authorList>
            <consortium name="RefSeq"/>
        </authorList>
    </citation>
    <scope>IDENTIFICATION</scope>
    <source>
        <tissue evidence="3">Muscle</tissue>
    </source>
</reference>
<organism evidence="2 3">
    <name type="scientific">Physeter macrocephalus</name>
    <name type="common">Sperm whale</name>
    <name type="synonym">Physeter catodon</name>
    <dbReference type="NCBI Taxonomy" id="9755"/>
    <lineage>
        <taxon>Eukaryota</taxon>
        <taxon>Metazoa</taxon>
        <taxon>Chordata</taxon>
        <taxon>Craniata</taxon>
        <taxon>Vertebrata</taxon>
        <taxon>Euteleostomi</taxon>
        <taxon>Mammalia</taxon>
        <taxon>Eutheria</taxon>
        <taxon>Laurasiatheria</taxon>
        <taxon>Artiodactyla</taxon>
        <taxon>Whippomorpha</taxon>
        <taxon>Cetacea</taxon>
        <taxon>Odontoceti</taxon>
        <taxon>Physeteridae</taxon>
        <taxon>Physeter</taxon>
    </lineage>
</organism>
<evidence type="ECO:0000256" key="1">
    <source>
        <dbReference type="SAM" id="MobiDB-lite"/>
    </source>
</evidence>
<protein>
    <submittedName>
        <fullName evidence="3">Zinc finger FYVE domain-containing protein 21 isoform X2</fullName>
    </submittedName>
</protein>
<dbReference type="InterPro" id="IPR013083">
    <property type="entry name" value="Znf_RING/FYVE/PHD"/>
</dbReference>
<feature type="compositionally biased region" description="Polar residues" evidence="1">
    <location>
        <begin position="211"/>
        <end position="222"/>
    </location>
</feature>
<evidence type="ECO:0000313" key="3">
    <source>
        <dbReference type="RefSeq" id="XP_054944726.1"/>
    </source>
</evidence>
<dbReference type="GeneID" id="102984760"/>
<dbReference type="RefSeq" id="XP_054944726.1">
    <property type="nucleotide sequence ID" value="XM_055088751.1"/>
</dbReference>
<dbReference type="Gene3D" id="3.30.40.10">
    <property type="entry name" value="Zinc/RING finger domain, C3HC4 (zinc finger)"/>
    <property type="match status" value="1"/>
</dbReference>
<feature type="region of interest" description="Disordered" evidence="1">
    <location>
        <begin position="97"/>
        <end position="179"/>
    </location>
</feature>
<dbReference type="InterPro" id="IPR052113">
    <property type="entry name" value="FYVE-type_Zinc_Finger"/>
</dbReference>
<gene>
    <name evidence="3" type="primary">ZFYVE21</name>
</gene>
<proteinExistence type="predicted"/>
<dbReference type="Proteomes" id="UP000248484">
    <property type="component" value="Chromosome 11"/>
</dbReference>
<feature type="compositionally biased region" description="Basic residues" evidence="1">
    <location>
        <begin position="110"/>
        <end position="120"/>
    </location>
</feature>
<dbReference type="CTD" id="79038"/>
<feature type="region of interest" description="Disordered" evidence="1">
    <location>
        <begin position="193"/>
        <end position="222"/>
    </location>
</feature>
<dbReference type="PANTHER" id="PTHR39490">
    <property type="entry name" value="ARRESTIN DOMAIN-CONTAINING PROTEIN D"/>
    <property type="match status" value="1"/>
</dbReference>
<sequence length="237" mass="25650">MSSEVAARRDAKKLVRSPSGLRMVPEHRAFGSPFGLEEPQWVPDKECPRCMQCDTKFDFLTRKGACCRLETAGWDSRRHLPRNFWKLGEVRHDGLSSFQQPEVPASGRGRSPRGRGHAHCRRADARGRLPSWRRQRAGHRHDPAVHGAGGGGRDAAEADGRGGRKRQQKAGDSMAGGHAQGCQASLRISGPVTARGLDSPLGAAAPARQARTGSPNPTRAGNATQVLGAYLVQYVHS</sequence>